<evidence type="ECO:0000313" key="3">
    <source>
        <dbReference type="Proteomes" id="UP000277294"/>
    </source>
</evidence>
<keyword evidence="3" id="KW-1185">Reference proteome</keyword>
<evidence type="ECO:0000259" key="1">
    <source>
        <dbReference type="Pfam" id="PF03358"/>
    </source>
</evidence>
<dbReference type="Proteomes" id="UP000277294">
    <property type="component" value="Unassembled WGS sequence"/>
</dbReference>
<evidence type="ECO:0000313" key="2">
    <source>
        <dbReference type="EMBL" id="VCU72052.1"/>
    </source>
</evidence>
<proteinExistence type="predicted"/>
<feature type="domain" description="NADPH-dependent FMN reductase-like" evidence="1">
    <location>
        <begin position="22"/>
        <end position="159"/>
    </location>
</feature>
<dbReference type="InterPro" id="IPR005025">
    <property type="entry name" value="FMN_Rdtase-like_dom"/>
</dbReference>
<dbReference type="Gene3D" id="3.40.50.360">
    <property type="match status" value="1"/>
</dbReference>
<dbReference type="GO" id="GO:0016491">
    <property type="term" value="F:oxidoreductase activity"/>
    <property type="evidence" value="ECO:0007669"/>
    <property type="project" value="InterPro"/>
</dbReference>
<dbReference type="AlphaFoldDB" id="A0A3P4B7M4"/>
<organism evidence="2 3">
    <name type="scientific">Pigmentiphaga humi</name>
    <dbReference type="NCBI Taxonomy" id="2478468"/>
    <lineage>
        <taxon>Bacteria</taxon>
        <taxon>Pseudomonadati</taxon>
        <taxon>Pseudomonadota</taxon>
        <taxon>Betaproteobacteria</taxon>
        <taxon>Burkholderiales</taxon>
        <taxon>Alcaligenaceae</taxon>
        <taxon>Pigmentiphaga</taxon>
    </lineage>
</organism>
<accession>A0A3P4B7M4</accession>
<gene>
    <name evidence="2" type="ORF">PIGHUM_04147</name>
</gene>
<sequence length="216" mass="23010">MSTVLAARSLQPAAPKAGAPLILGIGGTLRPTSSSERALTACLEAVREAGGRTISLVGRDLDLPPYEPGARLDARAQRLVDAFRQCDGLVISCPSYHGGIPGLLKNAIDYTEEMARDERPYLVGRPVGLIVCAAGWQGVGTTLAGLRSIVHALRGWPTPLGAGLNTADRDPRYRSSFTDKESWQLGEVARDIVDFAAARRMHRAMPDPVRAAMGVV</sequence>
<dbReference type="InterPro" id="IPR029039">
    <property type="entry name" value="Flavoprotein-like_sf"/>
</dbReference>
<dbReference type="OrthoDB" id="1643408at2"/>
<dbReference type="SUPFAM" id="SSF52218">
    <property type="entry name" value="Flavoproteins"/>
    <property type="match status" value="1"/>
</dbReference>
<name>A0A3P4B7M4_9BURK</name>
<dbReference type="RefSeq" id="WP_124081635.1">
    <property type="nucleotide sequence ID" value="NZ_UWPJ01000034.1"/>
</dbReference>
<protein>
    <submittedName>
        <fullName evidence="2">NADPH-dependent FMN reductase</fullName>
    </submittedName>
</protein>
<reference evidence="2 3" key="1">
    <citation type="submission" date="2018-10" db="EMBL/GenBank/DDBJ databases">
        <authorList>
            <person name="Criscuolo A."/>
        </authorList>
    </citation>
    <scope>NUCLEOTIDE SEQUENCE [LARGE SCALE GENOMIC DNA]</scope>
    <source>
        <strain evidence="2">DnA1</strain>
    </source>
</reference>
<dbReference type="Pfam" id="PF03358">
    <property type="entry name" value="FMN_red"/>
    <property type="match status" value="1"/>
</dbReference>
<dbReference type="EMBL" id="UWPJ01000034">
    <property type="protein sequence ID" value="VCU72052.1"/>
    <property type="molecule type" value="Genomic_DNA"/>
</dbReference>